<dbReference type="AlphaFoldDB" id="C0DV71"/>
<dbReference type="Proteomes" id="UP000005837">
    <property type="component" value="Unassembled WGS sequence"/>
</dbReference>
<proteinExistence type="predicted"/>
<comment type="caution">
    <text evidence="1">The sequence shown here is derived from an EMBL/GenBank/DDBJ whole genome shotgun (WGS) entry which is preliminary data.</text>
</comment>
<protein>
    <submittedName>
        <fullName evidence="1">Uncharacterized protein</fullName>
    </submittedName>
</protein>
<name>C0DV71_EIKCO</name>
<evidence type="ECO:0000313" key="1">
    <source>
        <dbReference type="EMBL" id="EEG24090.1"/>
    </source>
</evidence>
<organism evidence="1 2">
    <name type="scientific">Eikenella corrodens ATCC 23834</name>
    <dbReference type="NCBI Taxonomy" id="546274"/>
    <lineage>
        <taxon>Bacteria</taxon>
        <taxon>Pseudomonadati</taxon>
        <taxon>Pseudomonadota</taxon>
        <taxon>Betaproteobacteria</taxon>
        <taxon>Neisseriales</taxon>
        <taxon>Neisseriaceae</taxon>
        <taxon>Eikenella</taxon>
    </lineage>
</organism>
<sequence length="66" mass="7341">MTARRLSHFIIEVRRGGKGSDYKTKPAAGAAGSEYEMEQTIFQVALVRPKGYLKAKLHRSSNTNCN</sequence>
<dbReference type="EMBL" id="ACEA01000020">
    <property type="protein sequence ID" value="EEG24090.1"/>
    <property type="molecule type" value="Genomic_DNA"/>
</dbReference>
<evidence type="ECO:0000313" key="2">
    <source>
        <dbReference type="Proteomes" id="UP000005837"/>
    </source>
</evidence>
<reference evidence="1 2" key="1">
    <citation type="submission" date="2009-01" db="EMBL/GenBank/DDBJ databases">
        <authorList>
            <person name="Fulton L."/>
            <person name="Clifton S."/>
            <person name="Chinwalla A.T."/>
            <person name="Mitreva M."/>
            <person name="Sodergren E."/>
            <person name="Weinstock G."/>
            <person name="Clifton S."/>
            <person name="Dooling D.J."/>
            <person name="Fulton B."/>
            <person name="Minx P."/>
            <person name="Pepin K.H."/>
            <person name="Johnson M."/>
            <person name="Bhonagiri V."/>
            <person name="Nash W.E."/>
            <person name="Mardis E.R."/>
            <person name="Wilson R.K."/>
        </authorList>
    </citation>
    <scope>NUCLEOTIDE SEQUENCE [LARGE SCALE GENOMIC DNA]</scope>
    <source>
        <strain evidence="1 2">ATCC 23834</strain>
    </source>
</reference>
<accession>C0DV71</accession>
<gene>
    <name evidence="1" type="ORF">EIKCOROL_01259</name>
</gene>
<dbReference type="HOGENOM" id="CLU_2824289_0_0_4"/>